<keyword evidence="4" id="KW-1185">Reference proteome</keyword>
<feature type="transmembrane region" description="Helical" evidence="1">
    <location>
        <begin position="116"/>
        <end position="135"/>
    </location>
</feature>
<dbReference type="AlphaFoldDB" id="A0A965ZD97"/>
<feature type="transmembrane region" description="Helical" evidence="1">
    <location>
        <begin position="12"/>
        <end position="30"/>
    </location>
</feature>
<dbReference type="PANTHER" id="PTHR31061">
    <property type="entry name" value="LD22376P"/>
    <property type="match status" value="1"/>
</dbReference>
<feature type="transmembrane region" description="Helical" evidence="1">
    <location>
        <begin position="93"/>
        <end position="110"/>
    </location>
</feature>
<feature type="domain" description="Heparan-alpha-glucosaminide N-acetyltransferase catalytic" evidence="2">
    <location>
        <begin position="12"/>
        <end position="230"/>
    </location>
</feature>
<proteinExistence type="predicted"/>
<feature type="transmembrane region" description="Helical" evidence="1">
    <location>
        <begin position="142"/>
        <end position="162"/>
    </location>
</feature>
<feature type="transmembrane region" description="Helical" evidence="1">
    <location>
        <begin position="55"/>
        <end position="72"/>
    </location>
</feature>
<dbReference type="RefSeq" id="WP_166584635.1">
    <property type="nucleotide sequence ID" value="NZ_WWEO01000039.1"/>
</dbReference>
<keyword evidence="1" id="KW-1133">Transmembrane helix</keyword>
<gene>
    <name evidence="3" type="ORF">GSY63_04500</name>
</gene>
<organism evidence="3 4">
    <name type="scientific">Mucilaginibacter agri</name>
    <dbReference type="NCBI Taxonomy" id="2695265"/>
    <lineage>
        <taxon>Bacteria</taxon>
        <taxon>Pseudomonadati</taxon>
        <taxon>Bacteroidota</taxon>
        <taxon>Sphingobacteriia</taxon>
        <taxon>Sphingobacteriales</taxon>
        <taxon>Sphingobacteriaceae</taxon>
        <taxon>Mucilaginibacter</taxon>
    </lineage>
</organism>
<reference evidence="3" key="1">
    <citation type="submission" date="2020-01" db="EMBL/GenBank/DDBJ databases">
        <authorList>
            <person name="Seo Y.L."/>
        </authorList>
    </citation>
    <scope>NUCLEOTIDE SEQUENCE</scope>
    <source>
        <strain evidence="3">R11</strain>
    </source>
</reference>
<dbReference type="Proteomes" id="UP000638732">
    <property type="component" value="Unassembled WGS sequence"/>
</dbReference>
<dbReference type="EMBL" id="WWEO01000039">
    <property type="protein sequence ID" value="NCD68610.1"/>
    <property type="molecule type" value="Genomic_DNA"/>
</dbReference>
<protein>
    <submittedName>
        <fullName evidence="3">DUF5009 domain-containing protein</fullName>
    </submittedName>
</protein>
<keyword evidence="1" id="KW-0812">Transmembrane</keyword>
<accession>A0A965ZD97</accession>
<evidence type="ECO:0000313" key="3">
    <source>
        <dbReference type="EMBL" id="NCD68610.1"/>
    </source>
</evidence>
<evidence type="ECO:0000256" key="1">
    <source>
        <dbReference type="SAM" id="Phobius"/>
    </source>
</evidence>
<comment type="caution">
    <text evidence="3">The sequence shown here is derived from an EMBL/GenBank/DDBJ whole genome shotgun (WGS) entry which is preliminary data.</text>
</comment>
<feature type="transmembrane region" description="Helical" evidence="1">
    <location>
        <begin position="234"/>
        <end position="253"/>
    </location>
</feature>
<feature type="transmembrane region" description="Helical" evidence="1">
    <location>
        <begin position="265"/>
        <end position="284"/>
    </location>
</feature>
<sequence length="377" mass="42614">MTEISPPAKAPRLLSLDIFRGFTVACMILVNNPGSDPVYAPLEHSVWNGCTPTDLIFPSFLFMVGVSIVYAMQNKRADTENHTKMLLHAFRRMVTLILISWGIGFFYHHSLDHLRFPGVLQRIAVVYFIATVLYLKTSQKALDWIFGIALVGYYIIMTFIPVPDGHPANLDPETNMGAWLDRLVFTTNHLWRSSKTWDPEGLLGTLPAIGTALFGMRVGTWIKRADRDSNTKAAWLFAYGILAIVVGMLWDLFFPINKALWTSSFVLYAGGISTLALTLFYWFIDVQGHRKLFWPFLVFGTNAISAYILADIVPGLINFIKINHNGKEMGGMGYFYNTVLAPNFVQRNASVLDAFALVLLIWILMYPLYKKKIIIKV</sequence>
<dbReference type="PANTHER" id="PTHR31061:SF24">
    <property type="entry name" value="LD22376P"/>
    <property type="match status" value="1"/>
</dbReference>
<feature type="transmembrane region" description="Helical" evidence="1">
    <location>
        <begin position="201"/>
        <end position="222"/>
    </location>
</feature>
<evidence type="ECO:0000259" key="2">
    <source>
        <dbReference type="Pfam" id="PF07786"/>
    </source>
</evidence>
<dbReference type="Pfam" id="PF07786">
    <property type="entry name" value="HGSNAT_cat"/>
    <property type="match status" value="1"/>
</dbReference>
<feature type="transmembrane region" description="Helical" evidence="1">
    <location>
        <begin position="296"/>
        <end position="320"/>
    </location>
</feature>
<feature type="transmembrane region" description="Helical" evidence="1">
    <location>
        <begin position="349"/>
        <end position="369"/>
    </location>
</feature>
<keyword evidence="1" id="KW-0472">Membrane</keyword>
<reference evidence="3" key="2">
    <citation type="submission" date="2020-10" db="EMBL/GenBank/DDBJ databases">
        <title>Mucilaginibacter sp. nov., isolated from soil.</title>
        <authorList>
            <person name="Jeon C.O."/>
        </authorList>
    </citation>
    <scope>NUCLEOTIDE SEQUENCE</scope>
    <source>
        <strain evidence="3">R11</strain>
    </source>
</reference>
<dbReference type="InterPro" id="IPR012429">
    <property type="entry name" value="HGSNAT_cat"/>
</dbReference>
<evidence type="ECO:0000313" key="4">
    <source>
        <dbReference type="Proteomes" id="UP000638732"/>
    </source>
</evidence>
<name>A0A965ZD97_9SPHI</name>